<feature type="region of interest" description="Disordered" evidence="1">
    <location>
        <begin position="428"/>
        <end position="472"/>
    </location>
</feature>
<accession>M8BHT1</accession>
<dbReference type="EnsemblPlants" id="EMT21539">
    <property type="protein sequence ID" value="EMT21539"/>
    <property type="gene ID" value="F775_33027"/>
</dbReference>
<evidence type="ECO:0000313" key="2">
    <source>
        <dbReference type="EnsemblPlants" id="EMT21539"/>
    </source>
</evidence>
<organism evidence="2">
    <name type="scientific">Aegilops tauschii</name>
    <name type="common">Tausch's goatgrass</name>
    <name type="synonym">Aegilops squarrosa</name>
    <dbReference type="NCBI Taxonomy" id="37682"/>
    <lineage>
        <taxon>Eukaryota</taxon>
        <taxon>Viridiplantae</taxon>
        <taxon>Streptophyta</taxon>
        <taxon>Embryophyta</taxon>
        <taxon>Tracheophyta</taxon>
        <taxon>Spermatophyta</taxon>
        <taxon>Magnoliopsida</taxon>
        <taxon>Liliopsida</taxon>
        <taxon>Poales</taxon>
        <taxon>Poaceae</taxon>
        <taxon>BOP clade</taxon>
        <taxon>Pooideae</taxon>
        <taxon>Triticodae</taxon>
        <taxon>Triticeae</taxon>
        <taxon>Triticinae</taxon>
        <taxon>Aegilops</taxon>
    </lineage>
</organism>
<sequence>MASSELPPSKKKSARPAPTTISSLSDDLLCEVFLRLASLRSLVRAALTCRAFLSAVCSSPAFRRRFRDLHSAPLLGVFLDTPGFRPICRQYDLDHAAAVQGADVFLARVPDLEDKDEVEGDGPLWPMTECRDGGRPCTTPYTGPEPHPGFPAPPKEVCEDPEDAEVEFHVVTCEEDRRSFRVVLVCGSDGSRAERVAVFSPDSREWQIAAEAGSPQLQVEDNGTLVNGCVYWADGVDDIHVLNAATLQFSRMDPPPTRMGWQQQACKYGETRDGKLCMAWTSDRGRVLDVSIRRADDDDDGVQKWMPGTTGFEMLDAIDELKLPFEDESRMLEVDVVAIIRGTVYLSTFDAWASPPAYSGWFLSFCIETEELKKIHTPPPEHRTILLPLTEPFLLLQAHRRCRSLGSPCRQAAPVEVRRQADLGIAALAHRDHPHPRPRVPPAGRRSSPPATRRTSRSNASSPLRGDFDGQIIHPSDGYNDRVFASPDRPGATVCDALDSIIH</sequence>
<dbReference type="SUPFAM" id="SSF81383">
    <property type="entry name" value="F-box domain"/>
    <property type="match status" value="1"/>
</dbReference>
<feature type="compositionally biased region" description="Low complexity" evidence="1">
    <location>
        <begin position="442"/>
        <end position="462"/>
    </location>
</feature>
<dbReference type="CDD" id="cd09917">
    <property type="entry name" value="F-box_SF"/>
    <property type="match status" value="1"/>
</dbReference>
<reference evidence="2" key="1">
    <citation type="submission" date="2015-06" db="UniProtKB">
        <authorList>
            <consortium name="EnsemblPlants"/>
        </authorList>
    </citation>
    <scope>IDENTIFICATION</scope>
</reference>
<dbReference type="AlphaFoldDB" id="M8BHT1"/>
<proteinExistence type="predicted"/>
<dbReference type="PANTHER" id="PTHR33207">
    <property type="entry name" value="F-BOX DOMAIN CONTAINING PROTEIN-RELATED"/>
    <property type="match status" value="1"/>
</dbReference>
<dbReference type="ExpressionAtlas" id="M8BHT1">
    <property type="expression patterns" value="baseline"/>
</dbReference>
<evidence type="ECO:0008006" key="3">
    <source>
        <dbReference type="Google" id="ProtNLM"/>
    </source>
</evidence>
<name>M8BHT1_AEGTA</name>
<dbReference type="InterPro" id="IPR036047">
    <property type="entry name" value="F-box-like_dom_sf"/>
</dbReference>
<protein>
    <recommendedName>
        <fullName evidence="3">F-box domain-containing protein</fullName>
    </recommendedName>
</protein>
<evidence type="ECO:0000256" key="1">
    <source>
        <dbReference type="SAM" id="MobiDB-lite"/>
    </source>
</evidence>
<feature type="region of interest" description="Disordered" evidence="1">
    <location>
        <begin position="1"/>
        <end position="20"/>
    </location>
</feature>